<dbReference type="SUPFAM" id="SSF50037">
    <property type="entry name" value="C-terminal domain of transcriptional repressors"/>
    <property type="match status" value="1"/>
</dbReference>
<dbReference type="HOGENOM" id="CLU_150646_11_2_11"/>
<sequence length="73" mass="7808">MDLTGAPTRSLLRVVHLGVDGRAGLRLRELGLRPGAVVEVTHDARAQGRVVAVGAERFALDRHTCTRIAVEPA</sequence>
<accession>F4H2S0</accession>
<evidence type="ECO:0000259" key="2">
    <source>
        <dbReference type="SMART" id="SM00899"/>
    </source>
</evidence>
<dbReference type="eggNOG" id="COG1918">
    <property type="taxonomic scope" value="Bacteria"/>
</dbReference>
<organism evidence="3 4">
    <name type="scientific">Cellulomonas fimi (strain ATCC 484 / DSM 20113 / JCM 1341 / CCUG 24087 / LMG 16345 / NBRC 15513 / NCIMB 8980 / NCTC 7547 / NRS-133)</name>
    <dbReference type="NCBI Taxonomy" id="590998"/>
    <lineage>
        <taxon>Bacteria</taxon>
        <taxon>Bacillati</taxon>
        <taxon>Actinomycetota</taxon>
        <taxon>Actinomycetes</taxon>
        <taxon>Micrococcales</taxon>
        <taxon>Cellulomonadaceae</taxon>
        <taxon>Cellulomonas</taxon>
    </lineage>
</organism>
<dbReference type="InterPro" id="IPR007167">
    <property type="entry name" value="Fe-transptr_FeoA-like"/>
</dbReference>
<evidence type="ECO:0000313" key="3">
    <source>
        <dbReference type="EMBL" id="AEE46419.1"/>
    </source>
</evidence>
<dbReference type="STRING" id="590998.Celf_2292"/>
<feature type="domain" description="Ferrous iron transporter FeoA-like" evidence="2">
    <location>
        <begin position="1"/>
        <end position="72"/>
    </location>
</feature>
<keyword evidence="1" id="KW-0408">Iron</keyword>
<dbReference type="Pfam" id="PF04023">
    <property type="entry name" value="FeoA"/>
    <property type="match status" value="1"/>
</dbReference>
<dbReference type="InterPro" id="IPR038157">
    <property type="entry name" value="FeoA_core_dom"/>
</dbReference>
<dbReference type="Proteomes" id="UP000008460">
    <property type="component" value="Chromosome"/>
</dbReference>
<dbReference type="AlphaFoldDB" id="F4H2S0"/>
<keyword evidence="4" id="KW-1185">Reference proteome</keyword>
<dbReference type="GO" id="GO:0046914">
    <property type="term" value="F:transition metal ion binding"/>
    <property type="evidence" value="ECO:0007669"/>
    <property type="project" value="InterPro"/>
</dbReference>
<dbReference type="KEGG" id="cfi:Celf_2292"/>
<dbReference type="SMART" id="SM00899">
    <property type="entry name" value="FeoA"/>
    <property type="match status" value="1"/>
</dbReference>
<dbReference type="EMBL" id="CP002666">
    <property type="protein sequence ID" value="AEE46419.1"/>
    <property type="molecule type" value="Genomic_DNA"/>
</dbReference>
<protein>
    <submittedName>
        <fullName evidence="3">FeoA family protein</fullName>
    </submittedName>
</protein>
<reference evidence="3 4" key="1">
    <citation type="submission" date="2011-04" db="EMBL/GenBank/DDBJ databases">
        <title>Complete sequence of Cellulomonas fimi ATCC 484.</title>
        <authorList>
            <consortium name="US DOE Joint Genome Institute"/>
            <person name="Lucas S."/>
            <person name="Han J."/>
            <person name="Lapidus A."/>
            <person name="Cheng J.-F."/>
            <person name="Goodwin L."/>
            <person name="Pitluck S."/>
            <person name="Peters L."/>
            <person name="Chertkov O."/>
            <person name="Detter J.C."/>
            <person name="Han C."/>
            <person name="Tapia R."/>
            <person name="Land M."/>
            <person name="Hauser L."/>
            <person name="Kyrpides N."/>
            <person name="Ivanova N."/>
            <person name="Ovchinnikova G."/>
            <person name="Pagani I."/>
            <person name="Mead D."/>
            <person name="Brumm P."/>
            <person name="Woyke T."/>
        </authorList>
    </citation>
    <scope>NUCLEOTIDE SEQUENCE [LARGE SCALE GENOMIC DNA]</scope>
    <source>
        <strain evidence="4">ATCC 484 / DSM 20113 / JCM 1341 / NBRC 15513 / NCIMB 8980 / NCTC 7547</strain>
    </source>
</reference>
<dbReference type="Gene3D" id="2.30.30.90">
    <property type="match status" value="1"/>
</dbReference>
<dbReference type="RefSeq" id="WP_013771445.1">
    <property type="nucleotide sequence ID" value="NC_015514.1"/>
</dbReference>
<proteinExistence type="predicted"/>
<evidence type="ECO:0000256" key="1">
    <source>
        <dbReference type="ARBA" id="ARBA00023004"/>
    </source>
</evidence>
<name>F4H2S0_CELFA</name>
<gene>
    <name evidence="3" type="ordered locus">Celf_2292</name>
</gene>
<evidence type="ECO:0000313" key="4">
    <source>
        <dbReference type="Proteomes" id="UP000008460"/>
    </source>
</evidence>
<dbReference type="InterPro" id="IPR008988">
    <property type="entry name" value="Transcriptional_repressor_C"/>
</dbReference>